<name>A0A0B5D4S1_9CORY</name>
<dbReference type="InterPro" id="IPR047202">
    <property type="entry name" value="Lipocalin_Blc-like_dom"/>
</dbReference>
<accession>A0A0B5D4S1</accession>
<proteinExistence type="predicted"/>
<dbReference type="GO" id="GO:0006629">
    <property type="term" value="P:lipid metabolic process"/>
    <property type="evidence" value="ECO:0007669"/>
    <property type="project" value="TreeGrafter"/>
</dbReference>
<feature type="chain" id="PRO_5025646091" description="Lipocalin/cytosolic fatty-acid binding domain-containing protein" evidence="1">
    <location>
        <begin position="25"/>
        <end position="215"/>
    </location>
</feature>
<dbReference type="EMBL" id="CP005286">
    <property type="protein sequence ID" value="AJE31967.1"/>
    <property type="molecule type" value="Genomic_DNA"/>
</dbReference>
<reference evidence="3 4" key="1">
    <citation type="submission" date="2013-04" db="EMBL/GenBank/DDBJ databases">
        <title>Complete genome sequence of Corynebacterium humireducens DSM 45392(T), isolated from a wastewater-fed microbial fuel cell.</title>
        <authorList>
            <person name="Ruckert C."/>
            <person name="Albersmeier A."/>
            <person name="Kalinowski J."/>
        </authorList>
    </citation>
    <scope>NUCLEOTIDE SEQUENCE [LARGE SCALE GENOMIC DNA]</scope>
    <source>
        <strain evidence="4">MFC-5</strain>
    </source>
</reference>
<dbReference type="OrthoDB" id="594739at2"/>
<dbReference type="PANTHER" id="PTHR10612:SF34">
    <property type="entry name" value="APOLIPOPROTEIN D"/>
    <property type="match status" value="1"/>
</dbReference>
<feature type="signal peptide" evidence="1">
    <location>
        <begin position="1"/>
        <end position="24"/>
    </location>
</feature>
<dbReference type="InterPro" id="IPR000566">
    <property type="entry name" value="Lipocln_cytosolic_FA-bd_dom"/>
</dbReference>
<dbReference type="InterPro" id="IPR012674">
    <property type="entry name" value="Calycin"/>
</dbReference>
<evidence type="ECO:0000313" key="4">
    <source>
        <dbReference type="Proteomes" id="UP000031524"/>
    </source>
</evidence>
<dbReference type="KEGG" id="chm:B842_00555"/>
<protein>
    <recommendedName>
        <fullName evidence="2">Lipocalin/cytosolic fatty-acid binding domain-containing protein</fullName>
    </recommendedName>
</protein>
<keyword evidence="4" id="KW-1185">Reference proteome</keyword>
<sequence>MRRTLTALATIALAGGLLAPTAGAQNVLDGGRLGGASSQIIPDGSSVPGGELSEVDQKVDLDRYAGKWYQVAALPQPYTLQCAHNTTAEYGVIDDSTISVRNSCGTLVGGPSVIDGTATTRSDASLRVNFPGVPFQNPDGPTNYRVTYLEEDYSLAIVGDPTRSSGFVLSRTPDLSAEEWSKVRSIVENRGFNSCTFLTVPMQGGHGDVLPLCVL</sequence>
<dbReference type="Gene3D" id="2.40.128.20">
    <property type="match status" value="1"/>
</dbReference>
<evidence type="ECO:0000313" key="3">
    <source>
        <dbReference type="EMBL" id="AJE31967.1"/>
    </source>
</evidence>
<dbReference type="AlphaFoldDB" id="A0A0B5D4S1"/>
<dbReference type="GO" id="GO:0000302">
    <property type="term" value="P:response to reactive oxygen species"/>
    <property type="evidence" value="ECO:0007669"/>
    <property type="project" value="TreeGrafter"/>
</dbReference>
<organism evidence="3 4">
    <name type="scientific">Corynebacterium humireducens NBRC 106098 = DSM 45392</name>
    <dbReference type="NCBI Taxonomy" id="1223515"/>
    <lineage>
        <taxon>Bacteria</taxon>
        <taxon>Bacillati</taxon>
        <taxon>Actinomycetota</taxon>
        <taxon>Actinomycetes</taxon>
        <taxon>Mycobacteriales</taxon>
        <taxon>Corynebacteriaceae</taxon>
        <taxon>Corynebacterium</taxon>
    </lineage>
</organism>
<dbReference type="Proteomes" id="UP000031524">
    <property type="component" value="Chromosome"/>
</dbReference>
<dbReference type="SUPFAM" id="SSF50814">
    <property type="entry name" value="Lipocalins"/>
    <property type="match status" value="1"/>
</dbReference>
<evidence type="ECO:0000256" key="1">
    <source>
        <dbReference type="SAM" id="SignalP"/>
    </source>
</evidence>
<dbReference type="STRING" id="1223515.B842_00555"/>
<dbReference type="Pfam" id="PF08212">
    <property type="entry name" value="Lipocalin_2"/>
    <property type="match status" value="1"/>
</dbReference>
<dbReference type="GO" id="GO:0005737">
    <property type="term" value="C:cytoplasm"/>
    <property type="evidence" value="ECO:0007669"/>
    <property type="project" value="TreeGrafter"/>
</dbReference>
<dbReference type="RefSeq" id="WP_040084600.1">
    <property type="nucleotide sequence ID" value="NZ_BCSU01000008.1"/>
</dbReference>
<feature type="domain" description="Lipocalin/cytosolic fatty-acid binding" evidence="2">
    <location>
        <begin position="59"/>
        <end position="200"/>
    </location>
</feature>
<dbReference type="PANTHER" id="PTHR10612">
    <property type="entry name" value="APOLIPOPROTEIN D"/>
    <property type="match status" value="1"/>
</dbReference>
<gene>
    <name evidence="3" type="ORF">B842_00555</name>
</gene>
<dbReference type="CDD" id="cd19438">
    <property type="entry name" value="lipocalin_Blc-like"/>
    <property type="match status" value="1"/>
</dbReference>
<keyword evidence="1" id="KW-0732">Signal</keyword>
<evidence type="ECO:0000259" key="2">
    <source>
        <dbReference type="Pfam" id="PF08212"/>
    </source>
</evidence>
<dbReference type="HOGENOM" id="CLU_068449_1_1_11"/>